<comment type="caution">
    <text evidence="7">The sequence shown here is derived from an EMBL/GenBank/DDBJ whole genome shotgun (WGS) entry which is preliminary data.</text>
</comment>
<feature type="transmembrane region" description="Helical" evidence="6">
    <location>
        <begin position="36"/>
        <end position="62"/>
    </location>
</feature>
<feature type="transmembrane region" description="Helical" evidence="6">
    <location>
        <begin position="104"/>
        <end position="122"/>
    </location>
</feature>
<protein>
    <submittedName>
        <fullName evidence="7">YitT family protein</fullName>
    </submittedName>
</protein>
<keyword evidence="8" id="KW-1185">Reference proteome</keyword>
<dbReference type="PANTHER" id="PTHR33545">
    <property type="entry name" value="UPF0750 MEMBRANE PROTEIN YITT-RELATED"/>
    <property type="match status" value="1"/>
</dbReference>
<evidence type="ECO:0000313" key="8">
    <source>
        <dbReference type="Proteomes" id="UP000709336"/>
    </source>
</evidence>
<comment type="subcellular location">
    <subcellularLocation>
        <location evidence="1">Cell membrane</location>
        <topology evidence="1">Multi-pass membrane protein</topology>
    </subcellularLocation>
</comment>
<evidence type="ECO:0000256" key="4">
    <source>
        <dbReference type="ARBA" id="ARBA00022989"/>
    </source>
</evidence>
<dbReference type="Proteomes" id="UP000709336">
    <property type="component" value="Unassembled WGS sequence"/>
</dbReference>
<dbReference type="InterPro" id="IPR051461">
    <property type="entry name" value="UPF0750_membrane"/>
</dbReference>
<evidence type="ECO:0000313" key="7">
    <source>
        <dbReference type="EMBL" id="NMH60144.1"/>
    </source>
</evidence>
<dbReference type="EMBL" id="JAATNW010000004">
    <property type="protein sequence ID" value="NMH60144.1"/>
    <property type="molecule type" value="Genomic_DNA"/>
</dbReference>
<reference evidence="7 8" key="1">
    <citation type="submission" date="2020-03" db="EMBL/GenBank/DDBJ databases">
        <title>Alteromonas ponticola sp. nov., isolated from seawater.</title>
        <authorList>
            <person name="Yoon J.-H."/>
            <person name="Kim Y.-O."/>
        </authorList>
    </citation>
    <scope>NUCLEOTIDE SEQUENCE [LARGE SCALE GENOMIC DNA]</scope>
    <source>
        <strain evidence="7 8">MYP5</strain>
    </source>
</reference>
<evidence type="ECO:0000256" key="5">
    <source>
        <dbReference type="ARBA" id="ARBA00023136"/>
    </source>
</evidence>
<keyword evidence="4 6" id="KW-1133">Transmembrane helix</keyword>
<keyword evidence="2" id="KW-1003">Cell membrane</keyword>
<evidence type="ECO:0000256" key="3">
    <source>
        <dbReference type="ARBA" id="ARBA00022692"/>
    </source>
</evidence>
<dbReference type="Pfam" id="PF02588">
    <property type="entry name" value="YitT_membrane"/>
    <property type="match status" value="1"/>
</dbReference>
<evidence type="ECO:0000256" key="1">
    <source>
        <dbReference type="ARBA" id="ARBA00004651"/>
    </source>
</evidence>
<dbReference type="RefSeq" id="WP_169210697.1">
    <property type="nucleotide sequence ID" value="NZ_JAATNW010000004.1"/>
</dbReference>
<gene>
    <name evidence="7" type="ORF">HCJ96_08960</name>
</gene>
<sequence>MKHSLLEDFFALLCAGLFVSFGLVLFQAQQLMVGGAAGLALLGTFAIDLEFGWLFFLINLPFYLLSWTKISKRFTINTLITVTTISILSESLPGVVNIAHVNPLFAAIFGGVLIGVGMLIMFRHSSSLGGIGILGYYLQQRWGLKAGVLQFCVDSVILSCALFVISWPLVVISVLAAICLNLVISLNHRPERYHPERFHAGHVHVVEKAVDTLPLPHSQPHSS</sequence>
<organism evidence="7 8">
    <name type="scientific">Alteromonas ponticola</name>
    <dbReference type="NCBI Taxonomy" id="2720613"/>
    <lineage>
        <taxon>Bacteria</taxon>
        <taxon>Pseudomonadati</taxon>
        <taxon>Pseudomonadota</taxon>
        <taxon>Gammaproteobacteria</taxon>
        <taxon>Alteromonadales</taxon>
        <taxon>Alteromonadaceae</taxon>
        <taxon>Alteromonas/Salinimonas group</taxon>
        <taxon>Alteromonas</taxon>
    </lineage>
</organism>
<proteinExistence type="predicted"/>
<keyword evidence="3 6" id="KW-0812">Transmembrane</keyword>
<keyword evidence="5 6" id="KW-0472">Membrane</keyword>
<evidence type="ECO:0000256" key="6">
    <source>
        <dbReference type="SAM" id="Phobius"/>
    </source>
</evidence>
<evidence type="ECO:0000256" key="2">
    <source>
        <dbReference type="ARBA" id="ARBA00022475"/>
    </source>
</evidence>
<name>A0ABX1R224_9ALTE</name>
<dbReference type="InterPro" id="IPR003740">
    <property type="entry name" value="YitT"/>
</dbReference>
<feature type="transmembrane region" description="Helical" evidence="6">
    <location>
        <begin position="170"/>
        <end position="187"/>
    </location>
</feature>
<accession>A0ABX1R224</accession>
<dbReference type="PANTHER" id="PTHR33545:SF5">
    <property type="entry name" value="UPF0750 MEMBRANE PROTEIN YITT"/>
    <property type="match status" value="1"/>
</dbReference>